<proteinExistence type="predicted"/>
<dbReference type="EMBL" id="JBHSFQ010000058">
    <property type="protein sequence ID" value="MFC4566013.1"/>
    <property type="molecule type" value="Genomic_DNA"/>
</dbReference>
<dbReference type="InterPro" id="IPR050966">
    <property type="entry name" value="Glutamyl_endopeptidase"/>
</dbReference>
<dbReference type="EC" id="3.4.21.-" evidence="4"/>
<dbReference type="Gene3D" id="2.40.10.10">
    <property type="entry name" value="Trypsin-like serine proteases"/>
    <property type="match status" value="2"/>
</dbReference>
<dbReference type="RefSeq" id="WP_378580518.1">
    <property type="nucleotide sequence ID" value="NZ_JBHSFQ010000058.1"/>
</dbReference>
<dbReference type="Pfam" id="PF13365">
    <property type="entry name" value="Trypsin_2"/>
    <property type="match status" value="1"/>
</dbReference>
<dbReference type="Proteomes" id="UP001595923">
    <property type="component" value="Unassembled WGS sequence"/>
</dbReference>
<feature type="region of interest" description="Disordered" evidence="2">
    <location>
        <begin position="83"/>
        <end position="102"/>
    </location>
</feature>
<keyword evidence="1 3" id="KW-0732">Signal</keyword>
<comment type="caution">
    <text evidence="4">The sequence shown here is derived from an EMBL/GenBank/DDBJ whole genome shotgun (WGS) entry which is preliminary data.</text>
</comment>
<dbReference type="InterPro" id="IPR018114">
    <property type="entry name" value="TRYPSIN_HIS"/>
</dbReference>
<protein>
    <submittedName>
        <fullName evidence="4">Trypsin-like serine peptidase</fullName>
        <ecNumber evidence="4">3.4.21.-</ecNumber>
    </submittedName>
</protein>
<dbReference type="PANTHER" id="PTHR15462:SF19">
    <property type="entry name" value="PEPTIDASE S1 DOMAIN-CONTAINING PROTEIN"/>
    <property type="match status" value="1"/>
</dbReference>
<feature type="chain" id="PRO_5045141691" evidence="3">
    <location>
        <begin position="27"/>
        <end position="319"/>
    </location>
</feature>
<evidence type="ECO:0000256" key="2">
    <source>
        <dbReference type="SAM" id="MobiDB-lite"/>
    </source>
</evidence>
<evidence type="ECO:0000313" key="5">
    <source>
        <dbReference type="Proteomes" id="UP001595923"/>
    </source>
</evidence>
<feature type="signal peptide" evidence="3">
    <location>
        <begin position="1"/>
        <end position="26"/>
    </location>
</feature>
<reference evidence="5" key="1">
    <citation type="journal article" date="2019" name="Int. J. Syst. Evol. Microbiol.">
        <title>The Global Catalogue of Microorganisms (GCM) 10K type strain sequencing project: providing services to taxonomists for standard genome sequencing and annotation.</title>
        <authorList>
            <consortium name="The Broad Institute Genomics Platform"/>
            <consortium name="The Broad Institute Genome Sequencing Center for Infectious Disease"/>
            <person name="Wu L."/>
            <person name="Ma J."/>
        </authorList>
    </citation>
    <scope>NUCLEOTIDE SEQUENCE [LARGE SCALE GENOMIC DNA]</scope>
    <source>
        <strain evidence="5">XZYJ18</strain>
    </source>
</reference>
<organism evidence="4 5">
    <name type="scientific">Nocardiopsis mangrovi</name>
    <dbReference type="NCBI Taxonomy" id="1179818"/>
    <lineage>
        <taxon>Bacteria</taxon>
        <taxon>Bacillati</taxon>
        <taxon>Actinomycetota</taxon>
        <taxon>Actinomycetes</taxon>
        <taxon>Streptosporangiales</taxon>
        <taxon>Nocardiopsidaceae</taxon>
        <taxon>Nocardiopsis</taxon>
    </lineage>
</organism>
<name>A0ABV9E5Q5_9ACTN</name>
<dbReference type="PROSITE" id="PS00134">
    <property type="entry name" value="TRYPSIN_HIS"/>
    <property type="match status" value="1"/>
</dbReference>
<dbReference type="InterPro" id="IPR009003">
    <property type="entry name" value="Peptidase_S1_PA"/>
</dbReference>
<evidence type="ECO:0000256" key="1">
    <source>
        <dbReference type="ARBA" id="ARBA00022729"/>
    </source>
</evidence>
<sequence length="319" mass="32923">MTLACKVLGPLMAAVVAVAGAPSAIAAPTPPSSAHEVVHSTAAAGEDPRDMLAHWTPARMAAAQPLDSLLSGVARDLPLPAPQAIAPQAAPRPDSTGRRWTAGGKVTRTTGRVFLTMGGRDFTCSASVVSAGNKDTVVTAGHCLKDGTGAWARNWTFAPGYTDGDSPYGRYPAREMLVAPEWSERADDSFDFGFAVLGTDGGDHVQSRAGGQPIAFGGAPSGPVYAFGYPSAGGFQGRHLYYCSGSTRPDQGGTTANGMACAMTEGSSGGPWLSDFNTGKGTGTITSVVSFKYADDSRTQYGPRLGEEARALYRRAAAL</sequence>
<dbReference type="PANTHER" id="PTHR15462">
    <property type="entry name" value="SERINE PROTEASE"/>
    <property type="match status" value="1"/>
</dbReference>
<dbReference type="SUPFAM" id="SSF50494">
    <property type="entry name" value="Trypsin-like serine proteases"/>
    <property type="match status" value="1"/>
</dbReference>
<dbReference type="GO" id="GO:0016787">
    <property type="term" value="F:hydrolase activity"/>
    <property type="evidence" value="ECO:0007669"/>
    <property type="project" value="UniProtKB-KW"/>
</dbReference>
<gene>
    <name evidence="4" type="ORF">ACFO4E_29515</name>
</gene>
<evidence type="ECO:0000313" key="4">
    <source>
        <dbReference type="EMBL" id="MFC4566013.1"/>
    </source>
</evidence>
<dbReference type="InterPro" id="IPR043504">
    <property type="entry name" value="Peptidase_S1_PA_chymotrypsin"/>
</dbReference>
<accession>A0ABV9E5Q5</accession>
<evidence type="ECO:0000256" key="3">
    <source>
        <dbReference type="SAM" id="SignalP"/>
    </source>
</evidence>
<keyword evidence="4" id="KW-0378">Hydrolase</keyword>
<keyword evidence="5" id="KW-1185">Reference proteome</keyword>